<dbReference type="InterPro" id="IPR007690">
    <property type="entry name" value="T2SS_GspM"/>
</dbReference>
<dbReference type="EMBL" id="CP017476">
    <property type="protein sequence ID" value="AOW15322.1"/>
    <property type="molecule type" value="Genomic_DNA"/>
</dbReference>
<proteinExistence type="predicted"/>
<dbReference type="Proteomes" id="UP000185680">
    <property type="component" value="Chromosome"/>
</dbReference>
<dbReference type="KEGG" id="hyl:LPB072_03020"/>
<gene>
    <name evidence="1" type="ORF">LPB072_03020</name>
</gene>
<dbReference type="STRING" id="1763535.LPB072_03020"/>
<evidence type="ECO:0008006" key="3">
    <source>
        <dbReference type="Google" id="ProtNLM"/>
    </source>
</evidence>
<accession>A0A1D8P1S5</accession>
<dbReference type="AlphaFoldDB" id="A0A1D8P1S5"/>
<dbReference type="Pfam" id="PF04612">
    <property type="entry name" value="T2SSM"/>
    <property type="match status" value="1"/>
</dbReference>
<name>A0A1D8P1S5_9BURK</name>
<dbReference type="GO" id="GO:0015627">
    <property type="term" value="C:type II protein secretion system complex"/>
    <property type="evidence" value="ECO:0007669"/>
    <property type="project" value="InterPro"/>
</dbReference>
<organism evidence="1 2">
    <name type="scientific">Hydrogenophaga crassostreae</name>
    <dbReference type="NCBI Taxonomy" id="1763535"/>
    <lineage>
        <taxon>Bacteria</taxon>
        <taxon>Pseudomonadati</taxon>
        <taxon>Pseudomonadota</taxon>
        <taxon>Betaproteobacteria</taxon>
        <taxon>Burkholderiales</taxon>
        <taxon>Comamonadaceae</taxon>
        <taxon>Hydrogenophaga</taxon>
    </lineage>
</organism>
<evidence type="ECO:0000313" key="1">
    <source>
        <dbReference type="EMBL" id="AOW15322.1"/>
    </source>
</evidence>
<dbReference type="GO" id="GO:0015628">
    <property type="term" value="P:protein secretion by the type II secretion system"/>
    <property type="evidence" value="ECO:0007669"/>
    <property type="project" value="InterPro"/>
</dbReference>
<reference evidence="1 2" key="1">
    <citation type="submission" date="2016-10" db="EMBL/GenBank/DDBJ databases">
        <title>Hydorgenophaga sp. LPB0072 isolated from gastropod.</title>
        <authorList>
            <person name="Kim E."/>
            <person name="Yi H."/>
        </authorList>
    </citation>
    <scope>NUCLEOTIDE SEQUENCE [LARGE SCALE GENOMIC DNA]</scope>
    <source>
        <strain evidence="1 2">LPB0072</strain>
    </source>
</reference>
<evidence type="ECO:0000313" key="2">
    <source>
        <dbReference type="Proteomes" id="UP000185680"/>
    </source>
</evidence>
<sequence>MAPRERRAVSVAAWVIGLALLWWVLLGPAINTLRKAPSQHAALDAQLAQMQSMAASVEQLREQNSAPIPSRGAAQSSLTQATGPLGATAQINVQGDRAILTLRGTAPEALALWLNQVRVNARLVPVSAQLDLRGSPEGWHGQITVAGPGLGSTTP</sequence>
<protein>
    <recommendedName>
        <fullName evidence="3">General secretion pathway protein GspM</fullName>
    </recommendedName>
</protein>